<name>A0A517ZUS0_9PLAN</name>
<dbReference type="GO" id="GO:0003677">
    <property type="term" value="F:DNA binding"/>
    <property type="evidence" value="ECO:0007669"/>
    <property type="project" value="UniProtKB-KW"/>
</dbReference>
<dbReference type="SMART" id="SM00448">
    <property type="entry name" value="REC"/>
    <property type="match status" value="1"/>
</dbReference>
<dbReference type="EMBL" id="CP036276">
    <property type="protein sequence ID" value="QDU46219.1"/>
    <property type="molecule type" value="Genomic_DNA"/>
</dbReference>
<dbReference type="GO" id="GO:0000160">
    <property type="term" value="P:phosphorelay signal transduction system"/>
    <property type="evidence" value="ECO:0007669"/>
    <property type="project" value="InterPro"/>
</dbReference>
<evidence type="ECO:0000256" key="3">
    <source>
        <dbReference type="ARBA" id="ARBA00023163"/>
    </source>
</evidence>
<dbReference type="KEGG" id="sdyn:Mal52_47370"/>
<evidence type="ECO:0000313" key="7">
    <source>
        <dbReference type="EMBL" id="QDU46219.1"/>
    </source>
</evidence>
<dbReference type="PRINTS" id="PR00038">
    <property type="entry name" value="HTHLUXR"/>
</dbReference>
<dbReference type="SUPFAM" id="SSF52172">
    <property type="entry name" value="CheY-like"/>
    <property type="match status" value="1"/>
</dbReference>
<dbReference type="Pfam" id="PF00072">
    <property type="entry name" value="Response_reg"/>
    <property type="match status" value="1"/>
</dbReference>
<dbReference type="InterPro" id="IPR011006">
    <property type="entry name" value="CheY-like_superfamily"/>
</dbReference>
<feature type="modified residue" description="4-aspartylphosphate" evidence="4">
    <location>
        <position position="54"/>
    </location>
</feature>
<evidence type="ECO:0000313" key="8">
    <source>
        <dbReference type="Proteomes" id="UP000319383"/>
    </source>
</evidence>
<evidence type="ECO:0000256" key="4">
    <source>
        <dbReference type="PROSITE-ProRule" id="PRU00169"/>
    </source>
</evidence>
<protein>
    <submittedName>
        <fullName evidence="7">Transcriptional regulatory protein FixJ</fullName>
    </submittedName>
</protein>
<feature type="domain" description="HTH luxR-type" evidence="5">
    <location>
        <begin position="135"/>
        <end position="200"/>
    </location>
</feature>
<proteinExistence type="predicted"/>
<dbReference type="InterPro" id="IPR000792">
    <property type="entry name" value="Tscrpt_reg_LuxR_C"/>
</dbReference>
<dbReference type="PANTHER" id="PTHR44688:SF16">
    <property type="entry name" value="DNA-BINDING TRANSCRIPTIONAL ACTIVATOR DEVR_DOSR"/>
    <property type="match status" value="1"/>
</dbReference>
<dbReference type="Gene3D" id="3.40.50.2300">
    <property type="match status" value="1"/>
</dbReference>
<evidence type="ECO:0000259" key="5">
    <source>
        <dbReference type="PROSITE" id="PS50043"/>
    </source>
</evidence>
<feature type="domain" description="Response regulatory" evidence="6">
    <location>
        <begin position="5"/>
        <end position="119"/>
    </location>
</feature>
<reference evidence="7 8" key="1">
    <citation type="submission" date="2019-02" db="EMBL/GenBank/DDBJ databases">
        <title>Deep-cultivation of Planctomycetes and their phenomic and genomic characterization uncovers novel biology.</title>
        <authorList>
            <person name="Wiegand S."/>
            <person name="Jogler M."/>
            <person name="Boedeker C."/>
            <person name="Pinto D."/>
            <person name="Vollmers J."/>
            <person name="Rivas-Marin E."/>
            <person name="Kohn T."/>
            <person name="Peeters S.H."/>
            <person name="Heuer A."/>
            <person name="Rast P."/>
            <person name="Oberbeckmann S."/>
            <person name="Bunk B."/>
            <person name="Jeske O."/>
            <person name="Meyerdierks A."/>
            <person name="Storesund J.E."/>
            <person name="Kallscheuer N."/>
            <person name="Luecker S."/>
            <person name="Lage O.M."/>
            <person name="Pohl T."/>
            <person name="Merkel B.J."/>
            <person name="Hornburger P."/>
            <person name="Mueller R.-W."/>
            <person name="Bruemmer F."/>
            <person name="Labrenz M."/>
            <person name="Spormann A.M."/>
            <person name="Op den Camp H."/>
            <person name="Overmann J."/>
            <person name="Amann R."/>
            <person name="Jetten M.S.M."/>
            <person name="Mascher T."/>
            <person name="Medema M.H."/>
            <person name="Devos D.P."/>
            <person name="Kaster A.-K."/>
            <person name="Ovreas L."/>
            <person name="Rohde M."/>
            <person name="Galperin M.Y."/>
            <person name="Jogler C."/>
        </authorList>
    </citation>
    <scope>NUCLEOTIDE SEQUENCE [LARGE SCALE GENOMIC DNA]</scope>
    <source>
        <strain evidence="7 8">Mal52</strain>
    </source>
</reference>
<organism evidence="7 8">
    <name type="scientific">Symmachiella dynata</name>
    <dbReference type="NCBI Taxonomy" id="2527995"/>
    <lineage>
        <taxon>Bacteria</taxon>
        <taxon>Pseudomonadati</taxon>
        <taxon>Planctomycetota</taxon>
        <taxon>Planctomycetia</taxon>
        <taxon>Planctomycetales</taxon>
        <taxon>Planctomycetaceae</taxon>
        <taxon>Symmachiella</taxon>
    </lineage>
</organism>
<dbReference type="PROSITE" id="PS00622">
    <property type="entry name" value="HTH_LUXR_1"/>
    <property type="match status" value="1"/>
</dbReference>
<dbReference type="CDD" id="cd06170">
    <property type="entry name" value="LuxR_C_like"/>
    <property type="match status" value="1"/>
</dbReference>
<gene>
    <name evidence="7" type="primary">fixJ_2</name>
    <name evidence="7" type="ORF">Mal52_47370</name>
</gene>
<keyword evidence="3" id="KW-0804">Transcription</keyword>
<evidence type="ECO:0000259" key="6">
    <source>
        <dbReference type="PROSITE" id="PS50110"/>
    </source>
</evidence>
<dbReference type="Gene3D" id="1.10.10.10">
    <property type="entry name" value="Winged helix-like DNA-binding domain superfamily/Winged helix DNA-binding domain"/>
    <property type="match status" value="1"/>
</dbReference>
<dbReference type="RefSeq" id="WP_197534401.1">
    <property type="nucleotide sequence ID" value="NZ_CP036276.1"/>
</dbReference>
<evidence type="ECO:0000256" key="2">
    <source>
        <dbReference type="ARBA" id="ARBA00023125"/>
    </source>
</evidence>
<keyword evidence="1" id="KW-0805">Transcription regulation</keyword>
<keyword evidence="2" id="KW-0238">DNA-binding</keyword>
<evidence type="ECO:0000256" key="1">
    <source>
        <dbReference type="ARBA" id="ARBA00023015"/>
    </source>
</evidence>
<dbReference type="PROSITE" id="PS50110">
    <property type="entry name" value="RESPONSE_REGULATORY"/>
    <property type="match status" value="1"/>
</dbReference>
<dbReference type="PROSITE" id="PS50043">
    <property type="entry name" value="HTH_LUXR_2"/>
    <property type="match status" value="1"/>
</dbReference>
<keyword evidence="4" id="KW-0597">Phosphoprotein</keyword>
<dbReference type="Pfam" id="PF00196">
    <property type="entry name" value="GerE"/>
    <property type="match status" value="1"/>
</dbReference>
<dbReference type="GO" id="GO:0006355">
    <property type="term" value="P:regulation of DNA-templated transcription"/>
    <property type="evidence" value="ECO:0007669"/>
    <property type="project" value="InterPro"/>
</dbReference>
<accession>A0A517ZUS0</accession>
<dbReference type="Proteomes" id="UP000319383">
    <property type="component" value="Chromosome"/>
</dbReference>
<dbReference type="SMART" id="SM00421">
    <property type="entry name" value="HTH_LUXR"/>
    <property type="match status" value="1"/>
</dbReference>
<dbReference type="InterPro" id="IPR001789">
    <property type="entry name" value="Sig_transdc_resp-reg_receiver"/>
</dbReference>
<dbReference type="PANTHER" id="PTHR44688">
    <property type="entry name" value="DNA-BINDING TRANSCRIPTIONAL ACTIVATOR DEVR_DOSR"/>
    <property type="match status" value="1"/>
</dbReference>
<dbReference type="AlphaFoldDB" id="A0A517ZUS0"/>
<sequence length="211" mass="24181">MNNQTVILVDDDQSVRESLEWMLREEQLCVDAYPSPKNLLSEYDADKPGCLVLDLRLPDMTGIELHDQLVERGCRHPFIIMTGHGEVLDATQAMRSGAVDFIEKPLDRKLFLARVHEALERDQLQRSEHLRRQDLEFRLTKLTPREREVLTLVVEGLLTKQIAGQLGISIKTVEVHRSNVTRKMGVESVVQLVRLCSDHFLLDNSDIRESS</sequence>
<keyword evidence="8" id="KW-1185">Reference proteome</keyword>
<dbReference type="InterPro" id="IPR036388">
    <property type="entry name" value="WH-like_DNA-bd_sf"/>
</dbReference>